<proteinExistence type="predicted"/>
<evidence type="ECO:0000313" key="2">
    <source>
        <dbReference type="Proteomes" id="UP000295611"/>
    </source>
</evidence>
<keyword evidence="2" id="KW-1185">Reference proteome</keyword>
<gene>
    <name evidence="1" type="ORF">DFP86_106141</name>
</gene>
<name>A0A4R7B5W9_9NEIS</name>
<dbReference type="AlphaFoldDB" id="A0A4R7B5W9"/>
<evidence type="ECO:0000313" key="1">
    <source>
        <dbReference type="EMBL" id="TDR80001.1"/>
    </source>
</evidence>
<protein>
    <submittedName>
        <fullName evidence="1">Uncharacterized protein</fullName>
    </submittedName>
</protein>
<reference evidence="1 2" key="1">
    <citation type="submission" date="2019-03" db="EMBL/GenBank/DDBJ databases">
        <title>Genomic Encyclopedia of Type Strains, Phase III (KMG-III): the genomes of soil and plant-associated and newly described type strains.</title>
        <authorList>
            <person name="Whitman W."/>
        </authorList>
    </citation>
    <scope>NUCLEOTIDE SEQUENCE [LARGE SCALE GENOMIC DNA]</scope>
    <source>
        <strain evidence="1 2">CECT 8976</strain>
    </source>
</reference>
<sequence length="75" mass="7962">MPMDSFGALAAHLSAVMDGQEQHMEEAVSRGIALLDQRYGGFLTEPSDATYEPALTASTGDLLQAISQSTLADFN</sequence>
<organism evidence="1 2">
    <name type="scientific">Paludibacterium purpuratum</name>
    <dbReference type="NCBI Taxonomy" id="1144873"/>
    <lineage>
        <taxon>Bacteria</taxon>
        <taxon>Pseudomonadati</taxon>
        <taxon>Pseudomonadota</taxon>
        <taxon>Betaproteobacteria</taxon>
        <taxon>Neisseriales</taxon>
        <taxon>Chromobacteriaceae</taxon>
        <taxon>Paludibacterium</taxon>
    </lineage>
</organism>
<dbReference type="EMBL" id="SNZP01000006">
    <property type="protein sequence ID" value="TDR80001.1"/>
    <property type="molecule type" value="Genomic_DNA"/>
</dbReference>
<comment type="caution">
    <text evidence="1">The sequence shown here is derived from an EMBL/GenBank/DDBJ whole genome shotgun (WGS) entry which is preliminary data.</text>
</comment>
<dbReference type="RefSeq" id="WP_133680287.1">
    <property type="nucleotide sequence ID" value="NZ_SNZP01000006.1"/>
</dbReference>
<accession>A0A4R7B5W9</accession>
<dbReference type="Proteomes" id="UP000295611">
    <property type="component" value="Unassembled WGS sequence"/>
</dbReference>